<reference evidence="1" key="1">
    <citation type="submission" date="2013-07" db="EMBL/GenBank/DDBJ databases">
        <title>The genome of an arbuscular mycorrhizal fungus provides insights into the evolution of the oldest plant symbiosis.</title>
        <authorList>
            <consortium name="DOE Joint Genome Institute"/>
            <person name="Tisserant E."/>
            <person name="Malbreil M."/>
            <person name="Kuo A."/>
            <person name="Kohler A."/>
            <person name="Symeonidi A."/>
            <person name="Balestrini R."/>
            <person name="Charron P."/>
            <person name="Duensing N."/>
            <person name="Frei-dit-Frey N."/>
            <person name="Gianinazzi-Pearson V."/>
            <person name="Gilbert B."/>
            <person name="Handa Y."/>
            <person name="Hijri M."/>
            <person name="Kaul R."/>
            <person name="Kawaguchi M."/>
            <person name="Krajinski F."/>
            <person name="Lammers P."/>
            <person name="Lapierre D."/>
            <person name="Masclaux F.G."/>
            <person name="Murat C."/>
            <person name="Morin E."/>
            <person name="Ndikumana S."/>
            <person name="Pagni M."/>
            <person name="Petitpierre D."/>
            <person name="Requena N."/>
            <person name="Rosikiewicz P."/>
            <person name="Riley R."/>
            <person name="Saito K."/>
            <person name="San Clemente H."/>
            <person name="Shapiro H."/>
            <person name="van Tuinen D."/>
            <person name="Becard G."/>
            <person name="Bonfante P."/>
            <person name="Paszkowski U."/>
            <person name="Shachar-Hill Y."/>
            <person name="Young J.P."/>
            <person name="Sanders I.R."/>
            <person name="Henrissat B."/>
            <person name="Rensing S.A."/>
            <person name="Grigoriev I.V."/>
            <person name="Corradi N."/>
            <person name="Roux C."/>
            <person name="Martin F."/>
        </authorList>
    </citation>
    <scope>NUCLEOTIDE SEQUENCE</scope>
    <source>
        <strain evidence="1">DAOM 197198</strain>
    </source>
</reference>
<name>U9UKY0_RHIID</name>
<dbReference type="EMBL" id="KI276819">
    <property type="protein sequence ID" value="ESA21010.1"/>
    <property type="molecule type" value="Genomic_DNA"/>
</dbReference>
<dbReference type="AlphaFoldDB" id="U9UKY0"/>
<proteinExistence type="predicted"/>
<accession>U9UKY0</accession>
<evidence type="ECO:0000313" key="1">
    <source>
        <dbReference type="EMBL" id="ESA21010.1"/>
    </source>
</evidence>
<protein>
    <submittedName>
        <fullName evidence="1">Uncharacterized protein</fullName>
    </submittedName>
</protein>
<gene>
    <name evidence="1" type="ORF">GLOINDRAFT_17926</name>
</gene>
<dbReference type="HOGENOM" id="CLU_2575049_0_0_1"/>
<sequence length="81" mass="9575">MMFFKEILINNFTNSVRFFIPCGSYHTCPFDSSNTCLRGQSMDYSSGKKIDIIIVCYNVYYQINHEVNVLIIPRIYHLFSY</sequence>
<organism evidence="1">
    <name type="scientific">Rhizophagus irregularis (strain DAOM 181602 / DAOM 197198 / MUCL 43194)</name>
    <name type="common">Arbuscular mycorrhizal fungus</name>
    <name type="synonym">Glomus intraradices</name>
    <dbReference type="NCBI Taxonomy" id="747089"/>
    <lineage>
        <taxon>Eukaryota</taxon>
        <taxon>Fungi</taxon>
        <taxon>Fungi incertae sedis</taxon>
        <taxon>Mucoromycota</taxon>
        <taxon>Glomeromycotina</taxon>
        <taxon>Glomeromycetes</taxon>
        <taxon>Glomerales</taxon>
        <taxon>Glomeraceae</taxon>
        <taxon>Rhizophagus</taxon>
    </lineage>
</organism>